<comment type="caution">
    <text evidence="1">The sequence shown here is derived from an EMBL/GenBank/DDBJ whole genome shotgun (WGS) entry which is preliminary data.</text>
</comment>
<accession>A0A923LJA3</accession>
<dbReference type="InterPro" id="IPR006379">
    <property type="entry name" value="HAD-SF_hydro_IIB"/>
</dbReference>
<evidence type="ECO:0000313" key="2">
    <source>
        <dbReference type="Proteomes" id="UP000652477"/>
    </source>
</evidence>
<dbReference type="SUPFAM" id="SSF56784">
    <property type="entry name" value="HAD-like"/>
    <property type="match status" value="1"/>
</dbReference>
<dbReference type="Proteomes" id="UP000652477">
    <property type="component" value="Unassembled WGS sequence"/>
</dbReference>
<dbReference type="InterPro" id="IPR036412">
    <property type="entry name" value="HAD-like_sf"/>
</dbReference>
<dbReference type="Gene3D" id="3.40.50.1000">
    <property type="entry name" value="HAD superfamily/HAD-like"/>
    <property type="match status" value="1"/>
</dbReference>
<dbReference type="EMBL" id="JACOPF010000002">
    <property type="protein sequence ID" value="MBC5689300.1"/>
    <property type="molecule type" value="Genomic_DNA"/>
</dbReference>
<protein>
    <submittedName>
        <fullName evidence="1">HAD family hydrolase</fullName>
    </submittedName>
</protein>
<dbReference type="RefSeq" id="WP_186875974.1">
    <property type="nucleotide sequence ID" value="NZ_JACOPF010000002.1"/>
</dbReference>
<name>A0A923LJA3_9FIRM</name>
<dbReference type="CDD" id="cd07518">
    <property type="entry name" value="HAD_YbiV-Like"/>
    <property type="match status" value="1"/>
</dbReference>
<dbReference type="SFLD" id="SFLDS00003">
    <property type="entry name" value="Haloacid_Dehalogenase"/>
    <property type="match status" value="1"/>
</dbReference>
<sequence>MENKIKLVAVDIDGTFVHSDYTYDISRFQRILTRMKSAGCHFVVASGNQYYQLRDLFPGYYDELSFVAENGAFVKDGTELVFTADMPKETVDFVIDICREYTEIWNVLCGRESAYCERGNVSQEFFERTGIYYHRLEWVDDFKQVNDQILKFAPTVPEEKTHFYYDIFRERLKGKVEPTTSGHGSIDLIVPGCHKASGLKRLAERWGILPEQCAAFGDGGNDIEMLRYCGHSYAMDNAPNNVKNAAKYICPSNEEDGVLVTLEKIFM</sequence>
<evidence type="ECO:0000313" key="1">
    <source>
        <dbReference type="EMBL" id="MBC5689300.1"/>
    </source>
</evidence>
<dbReference type="InterPro" id="IPR023214">
    <property type="entry name" value="HAD_sf"/>
</dbReference>
<dbReference type="PANTHER" id="PTHR10000:SF53">
    <property type="entry name" value="5-AMINO-6-(5-PHOSPHO-D-RIBITYLAMINO)URACIL PHOSPHATASE YBJI-RELATED"/>
    <property type="match status" value="1"/>
</dbReference>
<proteinExistence type="predicted"/>
<reference evidence="1" key="1">
    <citation type="submission" date="2020-08" db="EMBL/GenBank/DDBJ databases">
        <title>Genome public.</title>
        <authorList>
            <person name="Liu C."/>
            <person name="Sun Q."/>
        </authorList>
    </citation>
    <scope>NUCLEOTIDE SEQUENCE</scope>
    <source>
        <strain evidence="1">NSJ-55</strain>
    </source>
</reference>
<keyword evidence="1" id="KW-0378">Hydrolase</keyword>
<organism evidence="1 2">
    <name type="scientific">Mediterraneibacter hominis</name>
    <dbReference type="NCBI Taxonomy" id="2763054"/>
    <lineage>
        <taxon>Bacteria</taxon>
        <taxon>Bacillati</taxon>
        <taxon>Bacillota</taxon>
        <taxon>Clostridia</taxon>
        <taxon>Lachnospirales</taxon>
        <taxon>Lachnospiraceae</taxon>
        <taxon>Mediterraneibacter</taxon>
    </lineage>
</organism>
<dbReference type="NCBIfam" id="TIGR01484">
    <property type="entry name" value="HAD-SF-IIB"/>
    <property type="match status" value="1"/>
</dbReference>
<dbReference type="AlphaFoldDB" id="A0A923LJA3"/>
<dbReference type="Gene3D" id="3.30.1240.10">
    <property type="match status" value="1"/>
</dbReference>
<dbReference type="NCBIfam" id="TIGR00099">
    <property type="entry name" value="Cof-subfamily"/>
    <property type="match status" value="1"/>
</dbReference>
<dbReference type="InterPro" id="IPR000150">
    <property type="entry name" value="Cof"/>
</dbReference>
<dbReference type="SFLD" id="SFLDG01140">
    <property type="entry name" value="C2.B:_Phosphomannomutase_and_P"/>
    <property type="match status" value="1"/>
</dbReference>
<dbReference type="GO" id="GO:0016791">
    <property type="term" value="F:phosphatase activity"/>
    <property type="evidence" value="ECO:0007669"/>
    <property type="project" value="UniProtKB-ARBA"/>
</dbReference>
<gene>
    <name evidence="1" type="ORF">H8S37_10270</name>
</gene>
<dbReference type="GO" id="GO:0005829">
    <property type="term" value="C:cytosol"/>
    <property type="evidence" value="ECO:0007669"/>
    <property type="project" value="TreeGrafter"/>
</dbReference>
<dbReference type="SFLD" id="SFLDG01144">
    <property type="entry name" value="C2.B.4:_PGP_Like"/>
    <property type="match status" value="1"/>
</dbReference>
<dbReference type="GO" id="GO:0000287">
    <property type="term" value="F:magnesium ion binding"/>
    <property type="evidence" value="ECO:0007669"/>
    <property type="project" value="TreeGrafter"/>
</dbReference>
<keyword evidence="2" id="KW-1185">Reference proteome</keyword>
<dbReference type="Pfam" id="PF08282">
    <property type="entry name" value="Hydrolase_3"/>
    <property type="match status" value="1"/>
</dbReference>
<dbReference type="PANTHER" id="PTHR10000">
    <property type="entry name" value="PHOSPHOSERINE PHOSPHATASE"/>
    <property type="match status" value="1"/>
</dbReference>